<dbReference type="AlphaFoldDB" id="A0A1M5CP78"/>
<gene>
    <name evidence="3" type="ORF">SAMN02745753_02200</name>
</gene>
<dbReference type="RefSeq" id="WP_072839747.1">
    <property type="nucleotide sequence ID" value="NZ_FQVF01000009.1"/>
</dbReference>
<feature type="coiled-coil region" evidence="1">
    <location>
        <begin position="31"/>
        <end position="65"/>
    </location>
</feature>
<evidence type="ECO:0000256" key="2">
    <source>
        <dbReference type="SAM" id="Phobius"/>
    </source>
</evidence>
<reference evidence="4" key="1">
    <citation type="submission" date="2016-11" db="EMBL/GenBank/DDBJ databases">
        <authorList>
            <person name="Varghese N."/>
            <person name="Submissions S."/>
        </authorList>
    </citation>
    <scope>NUCLEOTIDE SEQUENCE [LARGE SCALE GENOMIC DNA]</scope>
    <source>
        <strain evidence="4">DSM 16579</strain>
    </source>
</reference>
<protein>
    <submittedName>
        <fullName evidence="3">Uncharacterized protein</fullName>
    </submittedName>
</protein>
<proteinExistence type="predicted"/>
<accession>A0A1M5CP78</accession>
<keyword evidence="2" id="KW-0812">Transmembrane</keyword>
<keyword evidence="2" id="KW-0472">Membrane</keyword>
<keyword evidence="4" id="KW-1185">Reference proteome</keyword>
<evidence type="ECO:0000256" key="1">
    <source>
        <dbReference type="SAM" id="Coils"/>
    </source>
</evidence>
<organism evidence="3 4">
    <name type="scientific">Marinomonas polaris DSM 16579</name>
    <dbReference type="NCBI Taxonomy" id="1122206"/>
    <lineage>
        <taxon>Bacteria</taxon>
        <taxon>Pseudomonadati</taxon>
        <taxon>Pseudomonadota</taxon>
        <taxon>Gammaproteobacteria</taxon>
        <taxon>Oceanospirillales</taxon>
        <taxon>Oceanospirillaceae</taxon>
        <taxon>Marinomonas</taxon>
    </lineage>
</organism>
<dbReference type="OrthoDB" id="5917459at2"/>
<evidence type="ECO:0000313" key="4">
    <source>
        <dbReference type="Proteomes" id="UP000184517"/>
    </source>
</evidence>
<feature type="transmembrane region" description="Helical" evidence="2">
    <location>
        <begin position="12"/>
        <end position="30"/>
    </location>
</feature>
<keyword evidence="1" id="KW-0175">Coiled coil</keyword>
<keyword evidence="2" id="KW-1133">Transmembrane helix</keyword>
<dbReference type="Proteomes" id="UP000184517">
    <property type="component" value="Unassembled WGS sequence"/>
</dbReference>
<dbReference type="EMBL" id="FQVF01000009">
    <property type="protein sequence ID" value="SHF56510.1"/>
    <property type="molecule type" value="Genomic_DNA"/>
</dbReference>
<name>A0A1M5CP78_9GAMM</name>
<evidence type="ECO:0000313" key="3">
    <source>
        <dbReference type="EMBL" id="SHF56510.1"/>
    </source>
</evidence>
<sequence>MEYYSEAIKLLGGTTIVLAAFFGFVGKIWLSRIVEKNKSELTLELKRLEQELVASNKRLDADLQHSIFVSQVQFDKEYKIYGEVWEYLVELNVSTSQLRPVFDTINENQLEDDRKRERYNNFATPFNKFASTIEKNKPFFSLAVYQTLSDVRKACYNESVDYKHGKSSDQNYYKNSVENNREISALIDLACESIRFRLSEVIVK</sequence>